<dbReference type="EMBL" id="AFBI03000177">
    <property type="protein sequence ID" value="EJW01365.1"/>
    <property type="molecule type" value="Genomic_DNA"/>
</dbReference>
<evidence type="ECO:0000313" key="2">
    <source>
        <dbReference type="EMBL" id="EJW01365.1"/>
    </source>
</evidence>
<organism evidence="2 3">
    <name type="scientific">Edhazardia aedis (strain USNM 41457)</name>
    <name type="common">Microsporidian parasite</name>
    <dbReference type="NCBI Taxonomy" id="1003232"/>
    <lineage>
        <taxon>Eukaryota</taxon>
        <taxon>Fungi</taxon>
        <taxon>Fungi incertae sedis</taxon>
        <taxon>Microsporidia</taxon>
        <taxon>Edhazardia</taxon>
    </lineage>
</organism>
<sequence>MNMFPYLFFLTVEIKFIHDIFRSYFLLSILVVLLFTSLYLIPQDFFLCLNRMNGRNCQTLATLKPYLLVIWYFFAFLAQKTQIMLFLLYFHILIVRFKGNETFF</sequence>
<keyword evidence="1" id="KW-0472">Membrane</keyword>
<reference evidence="3" key="2">
    <citation type="submission" date="2015-07" db="EMBL/GenBank/DDBJ databases">
        <title>Contrasting host-pathogen interactions and genome evolution in two generalist and specialist microsporidian pathogens of mosquitoes.</title>
        <authorList>
            <consortium name="The Broad Institute Genomics Platform"/>
            <consortium name="The Broad Institute Genome Sequencing Center for Infectious Disease"/>
            <person name="Cuomo C.A."/>
            <person name="Sanscrainte N.D."/>
            <person name="Goldberg J.M."/>
            <person name="Heiman D."/>
            <person name="Young S."/>
            <person name="Zeng Q."/>
            <person name="Becnel J.J."/>
            <person name="Birren B.W."/>
        </authorList>
    </citation>
    <scope>NUCLEOTIDE SEQUENCE [LARGE SCALE GENOMIC DNA]</scope>
    <source>
        <strain evidence="3">USNM 41457</strain>
    </source>
</reference>
<evidence type="ECO:0000313" key="3">
    <source>
        <dbReference type="Proteomes" id="UP000003163"/>
    </source>
</evidence>
<accession>J9DFI8</accession>
<proteinExistence type="predicted"/>
<feature type="transmembrane region" description="Helical" evidence="1">
    <location>
        <begin position="21"/>
        <end position="41"/>
    </location>
</feature>
<evidence type="ECO:0000256" key="1">
    <source>
        <dbReference type="SAM" id="Phobius"/>
    </source>
</evidence>
<dbReference type="InParanoid" id="J9DFI8"/>
<protein>
    <submittedName>
        <fullName evidence="2">Uncharacterized protein</fullName>
    </submittedName>
</protein>
<keyword evidence="1" id="KW-1133">Transmembrane helix</keyword>
<dbReference type="HOGENOM" id="CLU_2250125_0_0_1"/>
<name>J9DFI8_EDHAE</name>
<feature type="transmembrane region" description="Helical" evidence="1">
    <location>
        <begin position="69"/>
        <end position="90"/>
    </location>
</feature>
<dbReference type="AlphaFoldDB" id="J9DFI8"/>
<keyword evidence="3" id="KW-1185">Reference proteome</keyword>
<comment type="caution">
    <text evidence="2">The sequence shown here is derived from an EMBL/GenBank/DDBJ whole genome shotgun (WGS) entry which is preliminary data.</text>
</comment>
<dbReference type="VEuPathDB" id="MicrosporidiaDB:EDEG_04007"/>
<keyword evidence="1" id="KW-0812">Transmembrane</keyword>
<gene>
    <name evidence="2" type="ORF">EDEG_04007</name>
</gene>
<dbReference type="Proteomes" id="UP000003163">
    <property type="component" value="Unassembled WGS sequence"/>
</dbReference>
<reference evidence="2 3" key="1">
    <citation type="submission" date="2011-08" db="EMBL/GenBank/DDBJ databases">
        <authorList>
            <person name="Liu Z.J."/>
            <person name="Shi F.L."/>
            <person name="Lu J.Q."/>
            <person name="Li M."/>
            <person name="Wang Z.L."/>
        </authorList>
    </citation>
    <scope>NUCLEOTIDE SEQUENCE [LARGE SCALE GENOMIC DNA]</scope>
    <source>
        <strain evidence="2 3">USNM 41457</strain>
    </source>
</reference>